<dbReference type="PRINTS" id="PR00153">
    <property type="entry name" value="CSAPPISMRASE"/>
</dbReference>
<dbReference type="PROSITE" id="PS00170">
    <property type="entry name" value="CSA_PPIASE_1"/>
    <property type="match status" value="1"/>
</dbReference>
<dbReference type="GO" id="GO:0006457">
    <property type="term" value="P:protein folding"/>
    <property type="evidence" value="ECO:0007669"/>
    <property type="project" value="InterPro"/>
</dbReference>
<dbReference type="CDD" id="cd01920">
    <property type="entry name" value="cyclophilin_EcCYP_like"/>
    <property type="match status" value="1"/>
</dbReference>
<organism evidence="6 7">
    <name type="scientific">Noviherbaspirillum galbum</name>
    <dbReference type="NCBI Taxonomy" id="2709383"/>
    <lineage>
        <taxon>Bacteria</taxon>
        <taxon>Pseudomonadati</taxon>
        <taxon>Pseudomonadota</taxon>
        <taxon>Betaproteobacteria</taxon>
        <taxon>Burkholderiales</taxon>
        <taxon>Oxalobacteraceae</taxon>
        <taxon>Noviherbaspirillum</taxon>
    </lineage>
</organism>
<dbReference type="PROSITE" id="PS50072">
    <property type="entry name" value="CSA_PPIASE_2"/>
    <property type="match status" value="1"/>
</dbReference>
<accession>A0A6B3SQ50</accession>
<evidence type="ECO:0000259" key="5">
    <source>
        <dbReference type="PROSITE" id="PS50072"/>
    </source>
</evidence>
<dbReference type="Gene3D" id="2.40.100.10">
    <property type="entry name" value="Cyclophilin-like"/>
    <property type="match status" value="1"/>
</dbReference>
<feature type="chain" id="PRO_5025712599" description="Peptidyl-prolyl cis-trans isomerase" evidence="4">
    <location>
        <begin position="27"/>
        <end position="192"/>
    </location>
</feature>
<dbReference type="PANTHER" id="PTHR43246">
    <property type="entry name" value="PEPTIDYL-PROLYL CIS-TRANS ISOMERASE CYP38, CHLOROPLASTIC"/>
    <property type="match status" value="1"/>
</dbReference>
<keyword evidence="4" id="KW-0732">Signal</keyword>
<sequence length="192" mass="20857">MNHTRRILVRAAAAMSFLGALAPAFAADMPKVSLKTSMGEIVLELDQEKAPKTVANFLQYVKSGQYNGTIFHRVIDGFMIQGGGYDKDMKEKPTKAPIENEAKNGLKNATYTVAMARTSDPNSATAQFFINVKDNAMLDYPGRDGWGYAVFGKVVKGTEVVDQIKKVETGSSGMHQNVPVKPVVIQSATIVK</sequence>
<evidence type="ECO:0000313" key="7">
    <source>
        <dbReference type="Proteomes" id="UP000482155"/>
    </source>
</evidence>
<dbReference type="PROSITE" id="PS51318">
    <property type="entry name" value="TAT"/>
    <property type="match status" value="1"/>
</dbReference>
<dbReference type="InterPro" id="IPR006311">
    <property type="entry name" value="TAT_signal"/>
</dbReference>
<protein>
    <recommendedName>
        <fullName evidence="4">Peptidyl-prolyl cis-trans isomerase</fullName>
        <shortName evidence="4">PPIase</shortName>
        <ecNumber evidence="4">5.2.1.8</ecNumber>
    </recommendedName>
</protein>
<dbReference type="EMBL" id="JAAIVB010000053">
    <property type="protein sequence ID" value="NEX62638.1"/>
    <property type="molecule type" value="Genomic_DNA"/>
</dbReference>
<gene>
    <name evidence="6" type="ORF">G3574_16240</name>
</gene>
<name>A0A6B3SQ50_9BURK</name>
<evidence type="ECO:0000256" key="2">
    <source>
        <dbReference type="ARBA" id="ARBA00023110"/>
    </source>
</evidence>
<feature type="domain" description="PPIase cyclophilin-type" evidence="5">
    <location>
        <begin position="36"/>
        <end position="190"/>
    </location>
</feature>
<dbReference type="GO" id="GO:0003755">
    <property type="term" value="F:peptidyl-prolyl cis-trans isomerase activity"/>
    <property type="evidence" value="ECO:0007669"/>
    <property type="project" value="UniProtKB-UniRule"/>
</dbReference>
<comment type="caution">
    <text evidence="6">The sequence shown here is derived from an EMBL/GenBank/DDBJ whole genome shotgun (WGS) entry which is preliminary data.</text>
</comment>
<evidence type="ECO:0000313" key="6">
    <source>
        <dbReference type="EMBL" id="NEX62638.1"/>
    </source>
</evidence>
<proteinExistence type="inferred from homology"/>
<dbReference type="AlphaFoldDB" id="A0A6B3SQ50"/>
<comment type="similarity">
    <text evidence="1 4">Belongs to the cyclophilin-type PPIase family.</text>
</comment>
<dbReference type="EC" id="5.2.1.8" evidence="4"/>
<keyword evidence="7" id="KW-1185">Reference proteome</keyword>
<dbReference type="Pfam" id="PF00160">
    <property type="entry name" value="Pro_isomerase"/>
    <property type="match status" value="1"/>
</dbReference>
<evidence type="ECO:0000256" key="4">
    <source>
        <dbReference type="RuleBase" id="RU363019"/>
    </source>
</evidence>
<dbReference type="InterPro" id="IPR020892">
    <property type="entry name" value="Cyclophilin-type_PPIase_CS"/>
</dbReference>
<dbReference type="InterPro" id="IPR044665">
    <property type="entry name" value="E_coli_cyclophilin_A-like"/>
</dbReference>
<comment type="function">
    <text evidence="4">PPIases accelerate the folding of proteins. It catalyzes the cis-trans isomerization of proline imidic peptide bonds in oligopeptides.</text>
</comment>
<comment type="catalytic activity">
    <reaction evidence="4">
        <text>[protein]-peptidylproline (omega=180) = [protein]-peptidylproline (omega=0)</text>
        <dbReference type="Rhea" id="RHEA:16237"/>
        <dbReference type="Rhea" id="RHEA-COMP:10747"/>
        <dbReference type="Rhea" id="RHEA-COMP:10748"/>
        <dbReference type="ChEBI" id="CHEBI:83833"/>
        <dbReference type="ChEBI" id="CHEBI:83834"/>
        <dbReference type="EC" id="5.2.1.8"/>
    </reaction>
</comment>
<evidence type="ECO:0000256" key="1">
    <source>
        <dbReference type="ARBA" id="ARBA00007365"/>
    </source>
</evidence>
<dbReference type="Proteomes" id="UP000482155">
    <property type="component" value="Unassembled WGS sequence"/>
</dbReference>
<dbReference type="InterPro" id="IPR029000">
    <property type="entry name" value="Cyclophilin-like_dom_sf"/>
</dbReference>
<dbReference type="SUPFAM" id="SSF50891">
    <property type="entry name" value="Cyclophilin-like"/>
    <property type="match status" value="1"/>
</dbReference>
<keyword evidence="3 4" id="KW-0413">Isomerase</keyword>
<dbReference type="InterPro" id="IPR002130">
    <property type="entry name" value="Cyclophilin-type_PPIase_dom"/>
</dbReference>
<evidence type="ECO:0000256" key="3">
    <source>
        <dbReference type="ARBA" id="ARBA00023235"/>
    </source>
</evidence>
<keyword evidence="2 4" id="KW-0697">Rotamase</keyword>
<feature type="signal peptide" evidence="4">
    <location>
        <begin position="1"/>
        <end position="26"/>
    </location>
</feature>
<reference evidence="6 7" key="1">
    <citation type="submission" date="2020-02" db="EMBL/GenBank/DDBJ databases">
        <authorList>
            <person name="Kim M.K."/>
        </authorList>
    </citation>
    <scope>NUCLEOTIDE SEQUENCE [LARGE SCALE GENOMIC DNA]</scope>
    <source>
        <strain evidence="6 7">17J57-3</strain>
    </source>
</reference>